<evidence type="ECO:0000313" key="2">
    <source>
        <dbReference type="EMBL" id="GAA4892208.1"/>
    </source>
</evidence>
<gene>
    <name evidence="2" type="ORF">GCM10025789_06470</name>
</gene>
<accession>A0ABP9F2S1</accession>
<evidence type="ECO:0000256" key="1">
    <source>
        <dbReference type="SAM" id="MobiDB-lite"/>
    </source>
</evidence>
<protein>
    <submittedName>
        <fullName evidence="2">Uncharacterized protein</fullName>
    </submittedName>
</protein>
<comment type="caution">
    <text evidence="2">The sequence shown here is derived from an EMBL/GenBank/DDBJ whole genome shotgun (WGS) entry which is preliminary data.</text>
</comment>
<organism evidence="2 3">
    <name type="scientific">Tessaracoccus lubricantis</name>
    <dbReference type="NCBI Taxonomy" id="545543"/>
    <lineage>
        <taxon>Bacteria</taxon>
        <taxon>Bacillati</taxon>
        <taxon>Actinomycetota</taxon>
        <taxon>Actinomycetes</taxon>
        <taxon>Propionibacteriales</taxon>
        <taxon>Propionibacteriaceae</taxon>
        <taxon>Tessaracoccus</taxon>
    </lineage>
</organism>
<dbReference type="Proteomes" id="UP001501521">
    <property type="component" value="Unassembled WGS sequence"/>
</dbReference>
<feature type="region of interest" description="Disordered" evidence="1">
    <location>
        <begin position="47"/>
        <end position="66"/>
    </location>
</feature>
<reference evidence="3" key="1">
    <citation type="journal article" date="2019" name="Int. J. Syst. Evol. Microbiol.">
        <title>The Global Catalogue of Microorganisms (GCM) 10K type strain sequencing project: providing services to taxonomists for standard genome sequencing and annotation.</title>
        <authorList>
            <consortium name="The Broad Institute Genomics Platform"/>
            <consortium name="The Broad Institute Genome Sequencing Center for Infectious Disease"/>
            <person name="Wu L."/>
            <person name="Ma J."/>
        </authorList>
    </citation>
    <scope>NUCLEOTIDE SEQUENCE [LARGE SCALE GENOMIC DNA]</scope>
    <source>
        <strain evidence="3">JCM 19125</strain>
    </source>
</reference>
<evidence type="ECO:0000313" key="3">
    <source>
        <dbReference type="Proteomes" id="UP001501521"/>
    </source>
</evidence>
<keyword evidence="3" id="KW-1185">Reference proteome</keyword>
<sequence length="66" mass="6864">MKVAAQPVGAVGAQEPSEHVGELFLVGAVVHPRNTLNFSAKLRDRDATSAVTMASMPTGPRDMSTG</sequence>
<dbReference type="EMBL" id="BAABLV010000010">
    <property type="protein sequence ID" value="GAA4892208.1"/>
    <property type="molecule type" value="Genomic_DNA"/>
</dbReference>
<proteinExistence type="predicted"/>
<name>A0ABP9F2S1_9ACTN</name>